<evidence type="ECO:0000313" key="6">
    <source>
        <dbReference type="EMBL" id="WHP04255.1"/>
    </source>
</evidence>
<dbReference type="EMBL" id="CP125669">
    <property type="protein sequence ID" value="WHP04255.1"/>
    <property type="molecule type" value="Genomic_DNA"/>
</dbReference>
<feature type="domain" description="Haemolysin-type calcium binding-related" evidence="5">
    <location>
        <begin position="2610"/>
        <end position="2650"/>
    </location>
</feature>
<dbReference type="Gene3D" id="2.150.10.10">
    <property type="entry name" value="Serralysin-like metalloprotease, C-terminal"/>
    <property type="match status" value="9"/>
</dbReference>
<comment type="subcellular location">
    <subcellularLocation>
        <location evidence="1">Secreted</location>
    </subcellularLocation>
</comment>
<gene>
    <name evidence="6" type="ORF">QLH32_09125</name>
</gene>
<dbReference type="SUPFAM" id="SSF51120">
    <property type="entry name" value="beta-Roll"/>
    <property type="match status" value="8"/>
</dbReference>
<evidence type="ECO:0000256" key="2">
    <source>
        <dbReference type="ARBA" id="ARBA00022525"/>
    </source>
</evidence>
<proteinExistence type="predicted"/>
<keyword evidence="7" id="KW-1185">Reference proteome</keyword>
<protein>
    <submittedName>
        <fullName evidence="6">Calcium-binding protein</fullName>
    </submittedName>
</protein>
<dbReference type="PANTHER" id="PTHR38340">
    <property type="entry name" value="S-LAYER PROTEIN"/>
    <property type="match status" value="1"/>
</dbReference>
<dbReference type="PANTHER" id="PTHR38340:SF1">
    <property type="entry name" value="S-LAYER PROTEIN"/>
    <property type="match status" value="1"/>
</dbReference>
<dbReference type="InterPro" id="IPR018511">
    <property type="entry name" value="Hemolysin-typ_Ca-bd_CS"/>
</dbReference>
<dbReference type="PROSITE" id="PS00330">
    <property type="entry name" value="HEMOLYSIN_CALCIUM"/>
    <property type="match status" value="20"/>
</dbReference>
<feature type="domain" description="Haemolysin-type calcium binding-related" evidence="5">
    <location>
        <begin position="2504"/>
        <end position="2544"/>
    </location>
</feature>
<feature type="domain" description="Haemolysin-type calcium binding-related" evidence="5">
    <location>
        <begin position="1671"/>
        <end position="1713"/>
    </location>
</feature>
<dbReference type="InterPro" id="IPR010566">
    <property type="entry name" value="Haemolys_ca-bd"/>
</dbReference>
<feature type="compositionally biased region" description="Pro residues" evidence="4">
    <location>
        <begin position="759"/>
        <end position="781"/>
    </location>
</feature>
<feature type="domain" description="Haemolysin-type calcium binding-related" evidence="5">
    <location>
        <begin position="2718"/>
        <end position="2757"/>
    </location>
</feature>
<evidence type="ECO:0000256" key="1">
    <source>
        <dbReference type="ARBA" id="ARBA00004613"/>
    </source>
</evidence>
<keyword evidence="2" id="KW-0964">Secreted</keyword>
<sequence length="3013" mass="326458">MTIQLTATQLAQMQIQYKLNTNKPDYAGMYRYIYDNFHTQMPNAQAYWFEQAAQINRYLNDTSIEPSQSAYFIQQINKESLRLAGPPALSPTDANIALISNTIAKNVYEDIVNNNGIIPSLENQVSHDIQAAIDVAGLGVSQWGGAFYFWDTKINETGDVDENAGIKIGKRIVDADKVDQFVEMTSTAMALTIDKFRDPQSDASVDAAIGAIKTFSYGASGGLNIAAAAGILLGSPLLTAILVPHSDQWIGIRVLLSTLQKSEWINNGRLADLEHLSDEDLLEYFHDYNELLEIEKTNENITVESSIIRLFNDVIIGTGSSEELNGGIIIGLGNDTIFGLGGNDKLNGGIGSDKLIGGKGNDELYGGWGDDKLFGGIGIDKLYGGSNNDILYGGIGADELYGGDGSDIIYANKKTENNKLDLLDNSSNRLVGGDGGDILIGGKGNDILIAGEIEFDDLDKYSNILFGGLGADTLYGAAGDDVLYAVDGMNNELDLEENILYGGGGNDTLYGSHGNDIIYTGSTDPNKTFFGFPDGDDIGTKNTAHGYAGDDQLFGEDGEDTLFGGQDNDELYGNRGNDVLFGGEGDDKLYGGDDHDVLAGGTGNDTLSGGKGGDVLMGDIGYDTYNYTVGENKISQGWSWVDHIYDLDGVGEIRMDTMFTLMGQQFLADSYKLQVGEKVGFGYNTWLSTNQQYYITRYEKTRLVLDYDGSDETFKDLYNPLQNDSREYHLIIQSANHFEHQYHVWFWKNGDLGLVIPNQPAPPAPQPPTPRVPNPPPPPRDPLSLDLDNDGKISTLSKNPGVYFDLDNSNFAEKTSWIAPQDGLLVLDRNGNGKIDGGAELFGTETFLADGSLAGNGYIALQELDDNHDGEISEADEIYHQLRVWQDINSNGVSESNELKSLQELNIKSINLNYESHSTVDENNVEHRENSTFTYLDETTGITNTLWFDTDRQDSVPVVIHNGAEIPIDEDIQLLPELAGFGNVYSLHHAMQLDTTGKLKELVKEFVAQFEDNQARLDLVEQIILQWTGVTQIQSDSLGVNINAQHVRALEKLLGNQAAATVSQAEFVGIEQVYQQNFKYVYTMLMQQSHSAHLFHKIEFIDQGNGQWTADFTQLNQYIINTVTMESISENTLKFVKDMYPILEGIDPYNSKIFNTFKQTLDQALESNLSQEDYDLVKKYLNTNENIFGTTEADEISITESKANSPIFLLDGDDILNGGQRKDLVYGNKGNDQLLGLGGHDELYGGEGDDGLYGGTGEDILYGDSGNDRLEGGADIDQLYGGAGNDILIGGADGDYLYGGIGNDTYIFAANFGHDIINNHDATQDRQDIIQFTDSFVQSDFTYRRNNDDLIISTLDNVNSIRVQSYFQSDALGQYRVDQIQFSDGVILDIEAVKVLVLIGTEKADILRAYTTGSAIFGEAGDDVIHGNIGADQLYGGDGLDRLYGGDGNDELRGGIGDDILEGGAGDDILEGGQGSDLLQGGSGDDIYVLNVDSGQDTIIDGNGSNLIKLNNILQEDILIDFAPDNKNDIQINYGLDNKLIIKNFFNSNFSLEFDNGTIWNKYEIASKIIVELMGTNQIDQLHGHAYVSDHIQGLESNDVIYAYAGNDTLNGGTGNDYLEGGTGNDTYIFAPNFGHDIINNYDSGQNRQDIIQFTEGLIQSDFIFRRNNDDLVIRTLNAENSITVQNYFQSDALGHYRIDQIQFSDSTTLNIEAVKALVLLGTAEADVLRAYTTGSTISGEAGDDVIHGNIGSDQLYGGDGQDQLYGDNGNDHLEGGADNDQLYAGNGNDVLIGGSGNDLLDAGDGSDQLYGGTGDDVLNGGAGNDLLDGGDGSDQLNGGTGDDILVGGSGNDVLIGGQGNDTYRLDLGWGQDTIQYESKNQTDIDTIEFININPDDLIVRKVGQDMIIIHRITGDQLIVESQFSDYLSNKPINKVRFDDQTEWDEAALNIQAVKGTELDDIIEGTTDHDVIHAGDGDDIVYGRSVYSETPETQYFVYGGAGNDKIYATGYLDGGAGDDEIEGAGHLLGGEGNDILNGQGVLEGQAGNDTLTGQGKLYGGDGQDHLTLTGLYGDELGLLAGGSGDDILIVDVNRRQFVNGSNQNEFIQDDDGYHAIQDTELTEAQRAVYVEGGQGNDTIYGSFGDEVYLFNLGDGQDTIIERPAGQNYSNVAVSFDVLRFGQGIATTDINLHRYGNDLVIQHSNQPDQITIQNYFVGGHHKINEIQFADSTTWNNSYIENHVTYHGTANNDEVWGYRDTHETFEMGAGDDKVYSDAGNDIIYGQAGDDTLWGQAGNDTLYGGIGADYLEGNEGDDILYGDQDNDILYGGAGNDILYGGQGDDTLRGGTGHDILDGGAGNDKYFYYLADGTETIDQTGGGTDVLWLMDQGITEDRIKFTKENNDLIVTIDNNPNQSVRVKDHFLGGEKAISSVQPNGGYTITAAQIAVKVNASSGGSSDPAGDTIYQYSSGAMTITEQSGNDTVLFKNGITFSQVGNYLTKSGDDLILKVNGSNTNKVTIKNFFKAGQYLVETLQFETGGQLTAEQIFGAFGLTIPSGTTPTPPNPVGDTTYNYSSGELTITEQSGNDKVIFKNGISFSQVGNYLSKSGDDLILKVNGSNTNKVTVKNFFLAGNYLVENFEFETGGNLTAEQVFGAFGLTLPSTGGGNQGSSEVAGDTVYNYTTGALTITEHSGNDKVIFKNGITFNQVGSYLTKSGDDLILKVNGSNTNKVTVKNFFLAGQYLVETFQFETGGQITAEQIFGAFGITMPQQSAPANTAPENTDLDAFNTTYNYSSGAMVIDEKLGTDQVVFGNGIAFSQVGNYLTKSGDDLILKVNGSNSNKVTVKDFFLGGAHEVESFNFETGGSISSQQIYQVFGVDRPVNAEDEVTSIVMGDSGDNVLSSDAAVSELFILNEGNDILELLINASGETAVDYVTDFDMAEDQIDLSQILDSHATSSNLSSYIEIIYDTDAKTNTLSVRGQSNQAYKDVLVMTNQSEQLYLQDLINNQSLIY</sequence>
<feature type="domain" description="Haemolysin-type calcium binding-related" evidence="5">
    <location>
        <begin position="2197"/>
        <end position="2236"/>
    </location>
</feature>
<dbReference type="InterPro" id="IPR050557">
    <property type="entry name" value="RTX_toxin/Mannuronan_C5-epim"/>
</dbReference>
<dbReference type="Proteomes" id="UP001229836">
    <property type="component" value="Chromosome"/>
</dbReference>
<dbReference type="RefSeq" id="WP_283266000.1">
    <property type="nucleotide sequence ID" value="NZ_CP125669.1"/>
</dbReference>
<dbReference type="PRINTS" id="PR00313">
    <property type="entry name" value="CABNDNGRPT"/>
</dbReference>
<accession>A0ABY8RYY4</accession>
<evidence type="ECO:0000313" key="7">
    <source>
        <dbReference type="Proteomes" id="UP001229836"/>
    </source>
</evidence>
<reference evidence="6 7" key="1">
    <citation type="submission" date="2023-05" db="EMBL/GenBank/DDBJ databases">
        <title>The complete genome of Acinetobacter sp. nov KCTC 92772.</title>
        <authorList>
            <person name="Zhou G."/>
        </authorList>
    </citation>
    <scope>NUCLEOTIDE SEQUENCE [LARGE SCALE GENOMIC DNA]</scope>
    <source>
        <strain evidence="6 7">KCTC 92772</strain>
    </source>
</reference>
<feature type="compositionally biased region" description="Low complexity" evidence="4">
    <location>
        <begin position="1758"/>
        <end position="1769"/>
    </location>
</feature>
<dbReference type="InterPro" id="IPR001343">
    <property type="entry name" value="Hemolysn_Ca-bd"/>
</dbReference>
<feature type="region of interest" description="Disordered" evidence="4">
    <location>
        <begin position="757"/>
        <end position="789"/>
    </location>
</feature>
<dbReference type="Pfam" id="PF06594">
    <property type="entry name" value="HCBP_related"/>
    <property type="match status" value="8"/>
</dbReference>
<organism evidence="6 7">
    <name type="scientific">Acinetobacter corruptisaponis</name>
    <dbReference type="NCBI Taxonomy" id="3045147"/>
    <lineage>
        <taxon>Bacteria</taxon>
        <taxon>Pseudomonadati</taxon>
        <taxon>Pseudomonadota</taxon>
        <taxon>Gammaproteobacteria</taxon>
        <taxon>Moraxellales</taxon>
        <taxon>Moraxellaceae</taxon>
        <taxon>Acinetobacter</taxon>
    </lineage>
</organism>
<dbReference type="Gene3D" id="2.160.20.160">
    <property type="match status" value="1"/>
</dbReference>
<name>A0ABY8RYY4_9GAMM</name>
<dbReference type="InterPro" id="IPR011049">
    <property type="entry name" value="Serralysin-like_metalloprot_C"/>
</dbReference>
<dbReference type="Pfam" id="PF00353">
    <property type="entry name" value="HemolysinCabind"/>
    <property type="match status" value="20"/>
</dbReference>
<evidence type="ECO:0000259" key="5">
    <source>
        <dbReference type="Pfam" id="PF06594"/>
    </source>
</evidence>
<feature type="domain" description="Haemolysin-type calcium binding-related" evidence="5">
    <location>
        <begin position="1349"/>
        <end position="1391"/>
    </location>
</feature>
<feature type="domain" description="Haemolysin-type calcium binding-related" evidence="5">
    <location>
        <begin position="1906"/>
        <end position="1947"/>
    </location>
</feature>
<feature type="region of interest" description="Disordered" evidence="4">
    <location>
        <begin position="1758"/>
        <end position="1781"/>
    </location>
</feature>
<evidence type="ECO:0000256" key="4">
    <source>
        <dbReference type="SAM" id="MobiDB-lite"/>
    </source>
</evidence>
<keyword evidence="3" id="KW-0106">Calcium</keyword>
<evidence type="ECO:0000256" key="3">
    <source>
        <dbReference type="ARBA" id="ARBA00022837"/>
    </source>
</evidence>
<feature type="domain" description="Haemolysin-type calcium binding-related" evidence="5">
    <location>
        <begin position="2830"/>
        <end position="2864"/>
    </location>
</feature>